<evidence type="ECO:0000259" key="3">
    <source>
        <dbReference type="Pfam" id="PF00534"/>
    </source>
</evidence>
<evidence type="ECO:0000256" key="1">
    <source>
        <dbReference type="ARBA" id="ARBA00022676"/>
    </source>
</evidence>
<gene>
    <name evidence="5" type="ORF">H9655_16445</name>
</gene>
<keyword evidence="2" id="KW-0808">Transferase</keyword>
<evidence type="ECO:0000313" key="5">
    <source>
        <dbReference type="EMBL" id="MBD7938625.1"/>
    </source>
</evidence>
<dbReference type="SUPFAM" id="SSF53756">
    <property type="entry name" value="UDP-Glycosyltransferase/glycogen phosphorylase"/>
    <property type="match status" value="1"/>
</dbReference>
<feature type="domain" description="Glycosyltransferase subfamily 4-like N-terminal" evidence="4">
    <location>
        <begin position="18"/>
        <end position="182"/>
    </location>
</feature>
<dbReference type="Pfam" id="PF00534">
    <property type="entry name" value="Glycos_transf_1"/>
    <property type="match status" value="1"/>
</dbReference>
<keyword evidence="6" id="KW-1185">Reference proteome</keyword>
<dbReference type="PANTHER" id="PTHR12526">
    <property type="entry name" value="GLYCOSYLTRANSFERASE"/>
    <property type="match status" value="1"/>
</dbReference>
<proteinExistence type="predicted"/>
<sequence>MKIVFIRSNPVSPYPRLEKTVNSLKKYGYEIHILAWDRSQKYNQKNSTLNLSDCNVPITRFGIPGKFGGGFKANFFSLLKFQFKVFKWLYKNRKSYNAIHAYDFDTGYVALKSARLFNKKLVYDIPDYYVDSHGIKGSIIGRYVQKAENNIINRADAVIICTEKRKQQIIGTKPNKLTIIHNSPVNLVAKSTDNLQLFDNNSTKLKIVYVGILAGDRFIKEIADLVINRGDCEFHIGGYGNLEDYFIKLSNLHENIYFYGKLPYNDTLNLEKHCDVITAIYDPKIPNNYFAAPNKFYESLMLGKPLIMVNNTGMDDILASNEIGEVIEYSVESLNGAINRLMEKRDKWVEMSKRSKKLYDEKYSWEIMEKRLIDLYAQL</sequence>
<evidence type="ECO:0000256" key="2">
    <source>
        <dbReference type="ARBA" id="ARBA00022679"/>
    </source>
</evidence>
<dbReference type="EMBL" id="JACSQT010000009">
    <property type="protein sequence ID" value="MBD7938625.1"/>
    <property type="molecule type" value="Genomic_DNA"/>
</dbReference>
<evidence type="ECO:0000313" key="6">
    <source>
        <dbReference type="Proteomes" id="UP000657931"/>
    </source>
</evidence>
<name>A0ABR8QSW9_9BACI</name>
<dbReference type="PANTHER" id="PTHR12526:SF629">
    <property type="entry name" value="TEICHURONIC ACID BIOSYNTHESIS GLYCOSYLTRANSFERASE TUAH-RELATED"/>
    <property type="match status" value="1"/>
</dbReference>
<feature type="domain" description="Glycosyl transferase family 1" evidence="3">
    <location>
        <begin position="201"/>
        <end position="357"/>
    </location>
</feature>
<organism evidence="5 6">
    <name type="scientific">Cytobacillus stercorigallinarum</name>
    <dbReference type="NCBI Taxonomy" id="2762240"/>
    <lineage>
        <taxon>Bacteria</taxon>
        <taxon>Bacillati</taxon>
        <taxon>Bacillota</taxon>
        <taxon>Bacilli</taxon>
        <taxon>Bacillales</taxon>
        <taxon>Bacillaceae</taxon>
        <taxon>Cytobacillus</taxon>
    </lineage>
</organism>
<dbReference type="Proteomes" id="UP000657931">
    <property type="component" value="Unassembled WGS sequence"/>
</dbReference>
<dbReference type="InterPro" id="IPR001296">
    <property type="entry name" value="Glyco_trans_1"/>
</dbReference>
<keyword evidence="1" id="KW-0328">Glycosyltransferase</keyword>
<dbReference type="InterPro" id="IPR028098">
    <property type="entry name" value="Glyco_trans_4-like_N"/>
</dbReference>
<dbReference type="CDD" id="cd03794">
    <property type="entry name" value="GT4_WbuB-like"/>
    <property type="match status" value="1"/>
</dbReference>
<comment type="caution">
    <text evidence="5">The sequence shown here is derived from an EMBL/GenBank/DDBJ whole genome shotgun (WGS) entry which is preliminary data.</text>
</comment>
<protein>
    <submittedName>
        <fullName evidence="5">Glycosyltransferase family 4 protein</fullName>
    </submittedName>
</protein>
<evidence type="ECO:0000259" key="4">
    <source>
        <dbReference type="Pfam" id="PF13579"/>
    </source>
</evidence>
<dbReference type="Gene3D" id="3.40.50.2000">
    <property type="entry name" value="Glycogen Phosphorylase B"/>
    <property type="match status" value="2"/>
</dbReference>
<accession>A0ABR8QSW9</accession>
<dbReference type="Pfam" id="PF13579">
    <property type="entry name" value="Glyco_trans_4_4"/>
    <property type="match status" value="1"/>
</dbReference>
<dbReference type="RefSeq" id="WP_191816040.1">
    <property type="nucleotide sequence ID" value="NZ_JACSQT010000009.1"/>
</dbReference>
<reference evidence="5 6" key="1">
    <citation type="submission" date="2020-08" db="EMBL/GenBank/DDBJ databases">
        <title>A Genomic Blueprint of the Chicken Gut Microbiome.</title>
        <authorList>
            <person name="Gilroy R."/>
            <person name="Ravi A."/>
            <person name="Getino M."/>
            <person name="Pursley I."/>
            <person name="Horton D.L."/>
            <person name="Alikhan N.-F."/>
            <person name="Baker D."/>
            <person name="Gharbi K."/>
            <person name="Hall N."/>
            <person name="Watson M."/>
            <person name="Adriaenssens E.M."/>
            <person name="Foster-Nyarko E."/>
            <person name="Jarju S."/>
            <person name="Secka A."/>
            <person name="Antonio M."/>
            <person name="Oren A."/>
            <person name="Chaudhuri R."/>
            <person name="La Ragione R.M."/>
            <person name="Hildebrand F."/>
            <person name="Pallen M.J."/>
        </authorList>
    </citation>
    <scope>NUCLEOTIDE SEQUENCE [LARGE SCALE GENOMIC DNA]</scope>
    <source>
        <strain evidence="5 6">Sa5YUA1</strain>
    </source>
</reference>